<accession>A0A6J6B053</accession>
<dbReference type="Gene3D" id="1.10.287.1040">
    <property type="entry name" value="Exonuclease VII, small subunit"/>
    <property type="match status" value="1"/>
</dbReference>
<dbReference type="NCBIfam" id="TIGR01280">
    <property type="entry name" value="xseB"/>
    <property type="match status" value="1"/>
</dbReference>
<evidence type="ECO:0000256" key="1">
    <source>
        <dbReference type="ARBA" id="ARBA00022490"/>
    </source>
</evidence>
<organism evidence="4">
    <name type="scientific">freshwater metagenome</name>
    <dbReference type="NCBI Taxonomy" id="449393"/>
    <lineage>
        <taxon>unclassified sequences</taxon>
        <taxon>metagenomes</taxon>
        <taxon>ecological metagenomes</taxon>
    </lineage>
</organism>
<dbReference type="EMBL" id="CAFBMG010000074">
    <property type="protein sequence ID" value="CAB4904667.1"/>
    <property type="molecule type" value="Genomic_DNA"/>
</dbReference>
<reference evidence="4" key="1">
    <citation type="submission" date="2020-05" db="EMBL/GenBank/DDBJ databases">
        <authorList>
            <person name="Chiriac C."/>
            <person name="Salcher M."/>
            <person name="Ghai R."/>
            <person name="Kavagutti S V."/>
        </authorList>
    </citation>
    <scope>NUCLEOTIDE SEQUENCE</scope>
</reference>
<protein>
    <submittedName>
        <fullName evidence="4">Unannotated protein</fullName>
    </submittedName>
</protein>
<proteinExistence type="predicted"/>
<dbReference type="InterPro" id="IPR037004">
    <property type="entry name" value="Exonuc_VII_ssu_sf"/>
</dbReference>
<sequence length="75" mass="8068">MSTTAIPPEELGFTAAMLELDQIVAALESDALDVDALADQVSRAAELVGWCRTKLDATRYQVEKIVTQLDGGSEE</sequence>
<evidence type="ECO:0000256" key="3">
    <source>
        <dbReference type="ARBA" id="ARBA00022801"/>
    </source>
</evidence>
<evidence type="ECO:0000313" key="4">
    <source>
        <dbReference type="EMBL" id="CAB4532560.1"/>
    </source>
</evidence>
<name>A0A6J6B053_9ZZZZ</name>
<dbReference type="EMBL" id="CAEZSF010000030">
    <property type="protein sequence ID" value="CAB4532560.1"/>
    <property type="molecule type" value="Genomic_DNA"/>
</dbReference>
<evidence type="ECO:0000313" key="5">
    <source>
        <dbReference type="EMBL" id="CAB4904667.1"/>
    </source>
</evidence>
<dbReference type="GO" id="GO:0006308">
    <property type="term" value="P:DNA catabolic process"/>
    <property type="evidence" value="ECO:0007669"/>
    <property type="project" value="InterPro"/>
</dbReference>
<dbReference type="AlphaFoldDB" id="A0A6J6B053"/>
<gene>
    <name evidence="4" type="ORF">UFOPK1358_00492</name>
    <name evidence="5" type="ORF">UFOPK3519_01027</name>
</gene>
<evidence type="ECO:0000256" key="2">
    <source>
        <dbReference type="ARBA" id="ARBA00022722"/>
    </source>
</evidence>
<dbReference type="GO" id="GO:0009318">
    <property type="term" value="C:exodeoxyribonuclease VII complex"/>
    <property type="evidence" value="ECO:0007669"/>
    <property type="project" value="InterPro"/>
</dbReference>
<keyword evidence="3" id="KW-0378">Hydrolase</keyword>
<dbReference type="InterPro" id="IPR003761">
    <property type="entry name" value="Exonuc_VII_S"/>
</dbReference>
<keyword evidence="2" id="KW-0540">Nuclease</keyword>
<dbReference type="SUPFAM" id="SSF116842">
    <property type="entry name" value="XseB-like"/>
    <property type="match status" value="1"/>
</dbReference>
<dbReference type="Pfam" id="PF02609">
    <property type="entry name" value="Exonuc_VII_S"/>
    <property type="match status" value="1"/>
</dbReference>
<keyword evidence="1" id="KW-0963">Cytoplasm</keyword>
<dbReference type="GO" id="GO:0008855">
    <property type="term" value="F:exodeoxyribonuclease VII activity"/>
    <property type="evidence" value="ECO:0007669"/>
    <property type="project" value="InterPro"/>
</dbReference>